<evidence type="ECO:0000256" key="7">
    <source>
        <dbReference type="ARBA" id="ARBA00023136"/>
    </source>
</evidence>
<dbReference type="Gene3D" id="1.25.40.10">
    <property type="entry name" value="Tetratricopeptide repeat domain"/>
    <property type="match status" value="2"/>
</dbReference>
<evidence type="ECO:0000256" key="3">
    <source>
        <dbReference type="ARBA" id="ARBA00022737"/>
    </source>
</evidence>
<dbReference type="GO" id="GO:0006355">
    <property type="term" value="P:regulation of DNA-templated transcription"/>
    <property type="evidence" value="ECO:0007669"/>
    <property type="project" value="InterPro"/>
</dbReference>
<evidence type="ECO:0000256" key="2">
    <source>
        <dbReference type="ARBA" id="ARBA00022692"/>
    </source>
</evidence>
<comment type="similarity">
    <text evidence="8">Belongs to the Tom70 family.</text>
</comment>
<evidence type="ECO:0000256" key="11">
    <source>
        <dbReference type="SAM" id="Phobius"/>
    </source>
</evidence>
<dbReference type="PROSITE" id="PS50005">
    <property type="entry name" value="TPR"/>
    <property type="match status" value="2"/>
</dbReference>
<evidence type="ECO:0000256" key="5">
    <source>
        <dbReference type="ARBA" id="ARBA00022989"/>
    </source>
</evidence>
<evidence type="ECO:0000313" key="14">
    <source>
        <dbReference type="Proteomes" id="UP001139474"/>
    </source>
</evidence>
<dbReference type="SMART" id="SM00862">
    <property type="entry name" value="Trans_reg_C"/>
    <property type="match status" value="1"/>
</dbReference>
<reference evidence="13" key="1">
    <citation type="submission" date="2022-06" db="EMBL/GenBank/DDBJ databases">
        <title>Idiomarina rhizosphaerae M1R2S28.</title>
        <authorList>
            <person name="Sun J.-Q."/>
            <person name="Li L.-F."/>
        </authorList>
    </citation>
    <scope>NUCLEOTIDE SEQUENCE</scope>
    <source>
        <strain evidence="13">M1R2S28</strain>
    </source>
</reference>
<sequence>MDVFKVGNDLTLDTLNRKVVKNGDNIPLPELSYRLLKVLVENAPNIVTHDQLIEAVWKERVVSDENLKKRVSRLRESLSDTYSEPKYIVAERGMGYRCIAPVAKVMSSEGNNNNDGADSQSTSSNKRSISRLPVVSFLALGLLAIGTILFLIFNLQNESPFNQRNEDLSYKAAQYYFKYTEKDNDTAISLYQDAIDSAPEEASNYSGLADAYLQGYWHYGKNETWLELGKKYAEKAVLLDDNLAWSHKSLGLAYYLSGQFENSIASFNLARQIEPNWGEVSAYTSLAHIQLGHLIEAHKLATSAVELDPGNPLTNASLGELYRQSYRFSAAEEQFKETLNKEPNSLISRLFFSEYLLASGRHIEAISLLREVIKKEQYSQQAHWLMGMALLIDTQTEESINEFAEASRLGGRYSLPAKVYLAALKMDSSKLTDLGEQVAELKFNGNQWAELTFLEGIVLMANNQTERATEKFKLAVTEGFTPTYRFTHLPVSSSVATSNRFNRLLNLIESKNRGKMPKRIPPTT</sequence>
<dbReference type="PANTHER" id="PTHR46208:SF1">
    <property type="entry name" value="MITOCHONDRIAL IMPORT RECEPTOR SUBUNIT TOM70"/>
    <property type="match status" value="1"/>
</dbReference>
<proteinExistence type="inferred from homology"/>
<dbReference type="InterPro" id="IPR036388">
    <property type="entry name" value="WH-like_DNA-bd_sf"/>
</dbReference>
<dbReference type="EMBL" id="JAMZDE010000008">
    <property type="protein sequence ID" value="MCP1340250.1"/>
    <property type="molecule type" value="Genomic_DNA"/>
</dbReference>
<dbReference type="Proteomes" id="UP001139474">
    <property type="component" value="Unassembled WGS sequence"/>
</dbReference>
<dbReference type="SUPFAM" id="SSF46894">
    <property type="entry name" value="C-terminal effector domain of the bipartite response regulators"/>
    <property type="match status" value="1"/>
</dbReference>
<comment type="caution">
    <text evidence="13">The sequence shown here is derived from an EMBL/GenBank/DDBJ whole genome shotgun (WGS) entry which is preliminary data.</text>
</comment>
<evidence type="ECO:0000256" key="1">
    <source>
        <dbReference type="ARBA" id="ARBA00004167"/>
    </source>
</evidence>
<dbReference type="SMART" id="SM00028">
    <property type="entry name" value="TPR"/>
    <property type="match status" value="2"/>
</dbReference>
<dbReference type="GO" id="GO:0016020">
    <property type="term" value="C:membrane"/>
    <property type="evidence" value="ECO:0007669"/>
    <property type="project" value="UniProtKB-SubCell"/>
</dbReference>
<evidence type="ECO:0000256" key="6">
    <source>
        <dbReference type="ARBA" id="ARBA00023125"/>
    </source>
</evidence>
<dbReference type="GO" id="GO:0000160">
    <property type="term" value="P:phosphorelay signal transduction system"/>
    <property type="evidence" value="ECO:0007669"/>
    <property type="project" value="InterPro"/>
</dbReference>
<feature type="transmembrane region" description="Helical" evidence="11">
    <location>
        <begin position="134"/>
        <end position="155"/>
    </location>
</feature>
<evidence type="ECO:0000256" key="8">
    <source>
        <dbReference type="ARBA" id="ARBA00038030"/>
    </source>
</evidence>
<dbReference type="InterPro" id="IPR011990">
    <property type="entry name" value="TPR-like_helical_dom_sf"/>
</dbReference>
<dbReference type="InterPro" id="IPR001867">
    <property type="entry name" value="OmpR/PhoB-type_DNA-bd"/>
</dbReference>
<evidence type="ECO:0000313" key="13">
    <source>
        <dbReference type="EMBL" id="MCP1340250.1"/>
    </source>
</evidence>
<dbReference type="InterPro" id="IPR019734">
    <property type="entry name" value="TPR_rpt"/>
</dbReference>
<keyword evidence="3" id="KW-0677">Repeat</keyword>
<accession>A0A9X2FYE2</accession>
<keyword evidence="14" id="KW-1185">Reference proteome</keyword>
<dbReference type="RefSeq" id="WP_253620104.1">
    <property type="nucleotide sequence ID" value="NZ_JAMZDE010000008.1"/>
</dbReference>
<evidence type="ECO:0000259" key="12">
    <source>
        <dbReference type="PROSITE" id="PS51755"/>
    </source>
</evidence>
<dbReference type="GO" id="GO:0003677">
    <property type="term" value="F:DNA binding"/>
    <property type="evidence" value="ECO:0007669"/>
    <property type="project" value="UniProtKB-UniRule"/>
</dbReference>
<dbReference type="Pfam" id="PF00486">
    <property type="entry name" value="Trans_reg_C"/>
    <property type="match status" value="1"/>
</dbReference>
<evidence type="ECO:0000256" key="9">
    <source>
        <dbReference type="PROSITE-ProRule" id="PRU00339"/>
    </source>
</evidence>
<comment type="subcellular location">
    <subcellularLocation>
        <location evidence="1">Membrane</location>
        <topology evidence="1">Single-pass membrane protein</topology>
    </subcellularLocation>
</comment>
<protein>
    <submittedName>
        <fullName evidence="13">Winged helix-turn-helix domain-containing protein</fullName>
    </submittedName>
</protein>
<keyword evidence="6 10" id="KW-0238">DNA-binding</keyword>
<dbReference type="PROSITE" id="PS51755">
    <property type="entry name" value="OMPR_PHOB"/>
    <property type="match status" value="1"/>
</dbReference>
<dbReference type="CDD" id="cd00383">
    <property type="entry name" value="trans_reg_C"/>
    <property type="match status" value="1"/>
</dbReference>
<dbReference type="InterPro" id="IPR016032">
    <property type="entry name" value="Sig_transdc_resp-reg_C-effctor"/>
</dbReference>
<dbReference type="AlphaFoldDB" id="A0A9X2FYE2"/>
<dbReference type="PANTHER" id="PTHR46208">
    <property type="entry name" value="MITOCHONDRIAL IMPORT RECEPTOR SUBUNIT TOM70"/>
    <property type="match status" value="1"/>
</dbReference>
<keyword evidence="2 11" id="KW-0812">Transmembrane</keyword>
<dbReference type="Gene3D" id="1.10.10.10">
    <property type="entry name" value="Winged helix-like DNA-binding domain superfamily/Winged helix DNA-binding domain"/>
    <property type="match status" value="1"/>
</dbReference>
<feature type="repeat" description="TPR" evidence="9">
    <location>
        <begin position="244"/>
        <end position="277"/>
    </location>
</feature>
<dbReference type="SUPFAM" id="SSF48452">
    <property type="entry name" value="TPR-like"/>
    <property type="match status" value="2"/>
</dbReference>
<name>A0A9X2FYE2_9GAMM</name>
<keyword evidence="7 11" id="KW-0472">Membrane</keyword>
<feature type="repeat" description="TPR" evidence="9">
    <location>
        <begin position="312"/>
        <end position="345"/>
    </location>
</feature>
<evidence type="ECO:0000256" key="4">
    <source>
        <dbReference type="ARBA" id="ARBA00022803"/>
    </source>
</evidence>
<feature type="domain" description="OmpR/PhoB-type" evidence="12">
    <location>
        <begin position="1"/>
        <end position="100"/>
    </location>
</feature>
<feature type="DNA-binding region" description="OmpR/PhoB-type" evidence="10">
    <location>
        <begin position="1"/>
        <end position="100"/>
    </location>
</feature>
<organism evidence="13 14">
    <name type="scientific">Idiomarina rhizosphaerae</name>
    <dbReference type="NCBI Taxonomy" id="2961572"/>
    <lineage>
        <taxon>Bacteria</taxon>
        <taxon>Pseudomonadati</taxon>
        <taxon>Pseudomonadota</taxon>
        <taxon>Gammaproteobacteria</taxon>
        <taxon>Alteromonadales</taxon>
        <taxon>Idiomarinaceae</taxon>
        <taxon>Idiomarina</taxon>
    </lineage>
</organism>
<evidence type="ECO:0000256" key="10">
    <source>
        <dbReference type="PROSITE-ProRule" id="PRU01091"/>
    </source>
</evidence>
<gene>
    <name evidence="13" type="ORF">NJR55_11690</name>
</gene>
<keyword evidence="4 9" id="KW-0802">TPR repeat</keyword>
<keyword evidence="5 11" id="KW-1133">Transmembrane helix</keyword>